<dbReference type="InterPro" id="IPR005496">
    <property type="entry name" value="Integral_membrane_TerC"/>
</dbReference>
<evidence type="ECO:0000256" key="5">
    <source>
        <dbReference type="ARBA" id="ARBA00023136"/>
    </source>
</evidence>
<feature type="transmembrane region" description="Helical" evidence="7">
    <location>
        <begin position="107"/>
        <end position="129"/>
    </location>
</feature>
<comment type="subcellular location">
    <subcellularLocation>
        <location evidence="1">Membrane</location>
        <topology evidence="1">Multi-pass membrane protein</topology>
    </subcellularLocation>
</comment>
<dbReference type="AlphaFoldDB" id="A0A7X0NVZ9"/>
<feature type="transmembrane region" description="Helical" evidence="7">
    <location>
        <begin position="199"/>
        <end position="222"/>
    </location>
</feature>
<dbReference type="Pfam" id="PF03741">
    <property type="entry name" value="TerC"/>
    <property type="match status" value="1"/>
</dbReference>
<dbReference type="InterPro" id="IPR022369">
    <property type="entry name" value="Integral_membrane_TerC_rswitch"/>
</dbReference>
<organism evidence="8 9">
    <name type="scientific">Nonomuraea rubra</name>
    <dbReference type="NCBI Taxonomy" id="46180"/>
    <lineage>
        <taxon>Bacteria</taxon>
        <taxon>Bacillati</taxon>
        <taxon>Actinomycetota</taxon>
        <taxon>Actinomycetes</taxon>
        <taxon>Streptosporangiales</taxon>
        <taxon>Streptosporangiaceae</taxon>
        <taxon>Nonomuraea</taxon>
    </lineage>
</organism>
<feature type="transmembrane region" description="Helical" evidence="7">
    <location>
        <begin position="69"/>
        <end position="95"/>
    </location>
</feature>
<dbReference type="PANTHER" id="PTHR30238">
    <property type="entry name" value="MEMBRANE BOUND PREDICTED REDOX MODULATOR"/>
    <property type="match status" value="1"/>
</dbReference>
<feature type="transmembrane region" description="Helical" evidence="7">
    <location>
        <begin position="228"/>
        <end position="249"/>
    </location>
</feature>
<comment type="similarity">
    <text evidence="2">Belongs to the TerC family.</text>
</comment>
<dbReference type="PANTHER" id="PTHR30238:SF0">
    <property type="entry name" value="THYLAKOID MEMBRANE PROTEIN TERC, CHLOROPLASTIC"/>
    <property type="match status" value="1"/>
</dbReference>
<keyword evidence="4 7" id="KW-1133">Transmembrane helix</keyword>
<feature type="transmembrane region" description="Helical" evidence="7">
    <location>
        <begin position="12"/>
        <end position="30"/>
    </location>
</feature>
<evidence type="ECO:0000313" key="8">
    <source>
        <dbReference type="EMBL" id="MBB6550673.1"/>
    </source>
</evidence>
<dbReference type="GO" id="GO:0016020">
    <property type="term" value="C:membrane"/>
    <property type="evidence" value="ECO:0007669"/>
    <property type="project" value="UniProtKB-SubCell"/>
</dbReference>
<keyword evidence="3 7" id="KW-0812">Transmembrane</keyword>
<evidence type="ECO:0000256" key="1">
    <source>
        <dbReference type="ARBA" id="ARBA00004141"/>
    </source>
</evidence>
<feature type="region of interest" description="Disordered" evidence="6">
    <location>
        <begin position="328"/>
        <end position="394"/>
    </location>
</feature>
<gene>
    <name evidence="8" type="ORF">HD593_005468</name>
</gene>
<evidence type="ECO:0000313" key="9">
    <source>
        <dbReference type="Proteomes" id="UP000565579"/>
    </source>
</evidence>
<proteinExistence type="inferred from homology"/>
<evidence type="ECO:0000256" key="7">
    <source>
        <dbReference type="SAM" id="Phobius"/>
    </source>
</evidence>
<dbReference type="EMBL" id="JACHMI010000001">
    <property type="protein sequence ID" value="MBB6550673.1"/>
    <property type="molecule type" value="Genomic_DNA"/>
</dbReference>
<evidence type="ECO:0000256" key="3">
    <source>
        <dbReference type="ARBA" id="ARBA00022692"/>
    </source>
</evidence>
<accession>A0A7X0NVZ9</accession>
<name>A0A7X0NVZ9_9ACTN</name>
<comment type="caution">
    <text evidence="8">The sequence shown here is derived from an EMBL/GenBank/DDBJ whole genome shotgun (WGS) entry which is preliminary data.</text>
</comment>
<protein>
    <submittedName>
        <fullName evidence="8">Tellurite resistance protein TerC</fullName>
    </submittedName>
</protein>
<keyword evidence="9" id="KW-1185">Reference proteome</keyword>
<reference evidence="8 9" key="1">
    <citation type="submission" date="2020-08" db="EMBL/GenBank/DDBJ databases">
        <title>Sequencing the genomes of 1000 actinobacteria strains.</title>
        <authorList>
            <person name="Klenk H.-P."/>
        </authorList>
    </citation>
    <scope>NUCLEOTIDE SEQUENCE [LARGE SCALE GENOMIC DNA]</scope>
    <source>
        <strain evidence="8 9">DSM 43768</strain>
    </source>
</reference>
<feature type="transmembrane region" description="Helical" evidence="7">
    <location>
        <begin position="135"/>
        <end position="153"/>
    </location>
</feature>
<feature type="compositionally biased region" description="Low complexity" evidence="6">
    <location>
        <begin position="353"/>
        <end position="386"/>
    </location>
</feature>
<feature type="transmembrane region" description="Helical" evidence="7">
    <location>
        <begin position="299"/>
        <end position="321"/>
    </location>
</feature>
<feature type="transmembrane region" description="Helical" evidence="7">
    <location>
        <begin position="42"/>
        <end position="63"/>
    </location>
</feature>
<evidence type="ECO:0000256" key="2">
    <source>
        <dbReference type="ARBA" id="ARBA00007511"/>
    </source>
</evidence>
<evidence type="ECO:0000256" key="4">
    <source>
        <dbReference type="ARBA" id="ARBA00022989"/>
    </source>
</evidence>
<feature type="transmembrane region" description="Helical" evidence="7">
    <location>
        <begin position="256"/>
        <end position="279"/>
    </location>
</feature>
<dbReference type="NCBIfam" id="TIGR03718">
    <property type="entry name" value="R_switched_Alx"/>
    <property type="match status" value="1"/>
</dbReference>
<evidence type="ECO:0000256" key="6">
    <source>
        <dbReference type="SAM" id="MobiDB-lite"/>
    </source>
</evidence>
<dbReference type="RefSeq" id="WP_312903742.1">
    <property type="nucleotide sequence ID" value="NZ_BAAAXY010000048.1"/>
</dbReference>
<sequence length="394" mass="42673">MPPPLSVPAWLWAATIATLLGLILLDLIIVNRRPHKVTIAESARWIVFYIGCAVAFGAGVWIFGGDEHAAAYITGYITEYTLSVDNLFIFMLIMANFAVPAIHQHRVLLIGIMMALVMRGIFIGVGAQAVQRFSWVFWLFGGILIYTAWKFAFNNNDDEEYDPNGGVVRLVRRLFPVTDTYHGSRLTIKQDGRRMLTPMFIVIIAIGGADLVFAVDSIPAIFGITQDAYLVFAANAFALMGLRQLYFLLGGLVEKLVYLTYGLAVILGFIGVKLVLHALHENELPFINGGEHVTWVPEINNWVSLAVIVTVLTVTTVASMIKSRRDTRRAAEQSLPGQPATGQPATGQTASEQSVSGQSVSGQSVSGQSVSGQAVSGQSVSGQSVSEPADQASN</sequence>
<dbReference type="Proteomes" id="UP000565579">
    <property type="component" value="Unassembled WGS sequence"/>
</dbReference>
<feature type="compositionally biased region" description="Polar residues" evidence="6">
    <location>
        <begin position="340"/>
        <end position="352"/>
    </location>
</feature>
<keyword evidence="5 7" id="KW-0472">Membrane</keyword>